<keyword evidence="2" id="KW-1185">Reference proteome</keyword>
<proteinExistence type="predicted"/>
<sequence>MFDLFVMWKEKKHPKVDQKQNLSSDFIVKSLQDIPERPFL</sequence>
<accession>A0A369KCC1</accession>
<dbReference type="Proteomes" id="UP000253816">
    <property type="component" value="Unassembled WGS sequence"/>
</dbReference>
<evidence type="ECO:0000313" key="2">
    <source>
        <dbReference type="Proteomes" id="UP000253816"/>
    </source>
</evidence>
<name>A0A369KCC1_9BACT</name>
<dbReference type="EMBL" id="QQBG01000012">
    <property type="protein sequence ID" value="RDB31558.1"/>
    <property type="molecule type" value="Genomic_DNA"/>
</dbReference>
<evidence type="ECO:0000313" key="1">
    <source>
        <dbReference type="EMBL" id="RDB31558.1"/>
    </source>
</evidence>
<comment type="caution">
    <text evidence="1">The sequence shown here is derived from an EMBL/GenBank/DDBJ whole genome shotgun (WGS) entry which is preliminary data.</text>
</comment>
<dbReference type="AlphaFoldDB" id="A0A369KCC1"/>
<gene>
    <name evidence="1" type="ORF">HAT2_00361</name>
</gene>
<protein>
    <submittedName>
        <fullName evidence="1">Uncharacterized protein</fullName>
    </submittedName>
</protein>
<reference evidence="1 2" key="1">
    <citation type="submission" date="2018-07" db="EMBL/GenBank/DDBJ databases">
        <title>Comparative genomics of the Candidatus Parilichlamydiaceae reveals evidence of convergent evolution and genome reduction in the phylum Chlamydiae.</title>
        <authorList>
            <person name="Taylor-Brown A."/>
            <person name="Polkinghorne A."/>
        </authorList>
    </citation>
    <scope>NUCLEOTIDE SEQUENCE [LARGE SCALE GENOMIC DNA]</scope>
    <source>
        <strain evidence="1 2">Hat2</strain>
    </source>
</reference>
<organism evidence="1 2">
    <name type="scientific">Candidatus Similichlamydia laticola</name>
    <dbReference type="NCBI Taxonomy" id="2170265"/>
    <lineage>
        <taxon>Bacteria</taxon>
        <taxon>Pseudomonadati</taxon>
        <taxon>Chlamydiota</taxon>
        <taxon>Chlamydiia</taxon>
        <taxon>Parachlamydiales</taxon>
        <taxon>Candidatus Parilichlamydiaceae</taxon>
        <taxon>Candidatus Similichlamydia</taxon>
    </lineage>
</organism>